<dbReference type="Proteomes" id="UP000663419">
    <property type="component" value="Chromosome 5"/>
</dbReference>
<protein>
    <submittedName>
        <fullName evidence="2">Uncharacterized protein</fullName>
    </submittedName>
</protein>
<sequence>MFFSASQLTEVNEASMFVNYVGRYYLHSSLYMVIIATNIHPLTTADILVFLARGRCDILYSEFGF</sequence>
<proteinExistence type="predicted"/>
<evidence type="ECO:0000313" key="3">
    <source>
        <dbReference type="Proteomes" id="UP000663419"/>
    </source>
</evidence>
<organism evidence="2 3">
    <name type="scientific">Ajellomyces capsulatus (strain H88)</name>
    <name type="common">Darling's disease fungus</name>
    <name type="synonym">Histoplasma capsulatum</name>
    <dbReference type="NCBI Taxonomy" id="544711"/>
    <lineage>
        <taxon>Eukaryota</taxon>
        <taxon>Fungi</taxon>
        <taxon>Dikarya</taxon>
        <taxon>Ascomycota</taxon>
        <taxon>Pezizomycotina</taxon>
        <taxon>Eurotiomycetes</taxon>
        <taxon>Eurotiomycetidae</taxon>
        <taxon>Onygenales</taxon>
        <taxon>Ajellomycetaceae</taxon>
        <taxon>Histoplasma</taxon>
    </lineage>
</organism>
<dbReference type="EMBL" id="CP069106">
    <property type="protein sequence ID" value="QSS56947.1"/>
    <property type="molecule type" value="Genomic_DNA"/>
</dbReference>
<accession>A0A8A1LYE8</accession>
<evidence type="ECO:0000313" key="2">
    <source>
        <dbReference type="EMBL" id="QSS56947.1"/>
    </source>
</evidence>
<gene>
    <name evidence="2" type="ORF">I7I53_05313</name>
</gene>
<feature type="transmembrane region" description="Helical" evidence="1">
    <location>
        <begin position="30"/>
        <end position="52"/>
    </location>
</feature>
<dbReference type="VEuPathDB" id="FungiDB:I7I53_05313"/>
<keyword evidence="1" id="KW-0812">Transmembrane</keyword>
<name>A0A8A1LYE8_AJEC8</name>
<keyword evidence="1" id="KW-0472">Membrane</keyword>
<reference evidence="2" key="1">
    <citation type="submission" date="2021-01" db="EMBL/GenBank/DDBJ databases">
        <title>Chromosome-level genome assembly of a human fungal pathogen reveals clustering of transcriptionally co-regulated genes.</title>
        <authorList>
            <person name="Voorhies M."/>
            <person name="Cohen S."/>
            <person name="Shea T.P."/>
            <person name="Petrus S."/>
            <person name="Munoz J.F."/>
            <person name="Poplawski S."/>
            <person name="Goldman W.E."/>
            <person name="Michael T."/>
            <person name="Cuomo C.A."/>
            <person name="Sil A."/>
            <person name="Beyhan S."/>
        </authorList>
    </citation>
    <scope>NUCLEOTIDE SEQUENCE</scope>
    <source>
        <strain evidence="2">H88</strain>
    </source>
</reference>
<dbReference type="AlphaFoldDB" id="A0A8A1LYE8"/>
<evidence type="ECO:0000256" key="1">
    <source>
        <dbReference type="SAM" id="Phobius"/>
    </source>
</evidence>
<keyword evidence="1" id="KW-1133">Transmembrane helix</keyword>